<dbReference type="Proteomes" id="UP001596364">
    <property type="component" value="Unassembled WGS sequence"/>
</dbReference>
<keyword evidence="4" id="KW-1185">Reference proteome</keyword>
<evidence type="ECO:0000313" key="4">
    <source>
        <dbReference type="Proteomes" id="UP001596364"/>
    </source>
</evidence>
<evidence type="ECO:0000256" key="1">
    <source>
        <dbReference type="SAM" id="SignalP"/>
    </source>
</evidence>
<dbReference type="PANTHER" id="PTHR35812">
    <property type="entry name" value="LIPOPROTEIN"/>
    <property type="match status" value="1"/>
</dbReference>
<keyword evidence="1" id="KW-0732">Signal</keyword>
<reference evidence="4" key="1">
    <citation type="journal article" date="2019" name="Int. J. Syst. Evol. Microbiol.">
        <title>The Global Catalogue of Microorganisms (GCM) 10K type strain sequencing project: providing services to taxonomists for standard genome sequencing and annotation.</title>
        <authorList>
            <consortium name="The Broad Institute Genomics Platform"/>
            <consortium name="The Broad Institute Genome Sequencing Center for Infectious Disease"/>
            <person name="Wu L."/>
            <person name="Ma J."/>
        </authorList>
    </citation>
    <scope>NUCLEOTIDE SEQUENCE [LARGE SCALE GENOMIC DNA]</scope>
    <source>
        <strain evidence="4">CGMCC 1.16031</strain>
    </source>
</reference>
<feature type="signal peptide" evidence="1">
    <location>
        <begin position="1"/>
        <end position="18"/>
    </location>
</feature>
<dbReference type="RefSeq" id="WP_254426534.1">
    <property type="nucleotide sequence ID" value="NZ_JBHSUS010000001.1"/>
</dbReference>
<evidence type="ECO:0000313" key="3">
    <source>
        <dbReference type="EMBL" id="MFC6439480.1"/>
    </source>
</evidence>
<dbReference type="InterPro" id="IPR011460">
    <property type="entry name" value="Lcl_C"/>
</dbReference>
<organism evidence="3 4">
    <name type="scientific">Pseudobowmanella zhangzhouensis</name>
    <dbReference type="NCBI Taxonomy" id="1537679"/>
    <lineage>
        <taxon>Bacteria</taxon>
        <taxon>Pseudomonadati</taxon>
        <taxon>Pseudomonadota</taxon>
        <taxon>Gammaproteobacteria</taxon>
        <taxon>Alteromonadales</taxon>
        <taxon>Alteromonadaceae</taxon>
    </lineage>
</organism>
<feature type="domain" description="Lcl C-terminal" evidence="2">
    <location>
        <begin position="40"/>
        <end position="166"/>
    </location>
</feature>
<proteinExistence type="predicted"/>
<comment type="caution">
    <text evidence="3">The sequence shown here is derived from an EMBL/GenBank/DDBJ whole genome shotgun (WGS) entry which is preliminary data.</text>
</comment>
<sequence length="169" mass="18915">MRGVIMLCVALFSPLGLAITCFDEIDETTPTNRFIQYDNGTVRDNVTQLVWMRCAVGQSWDATNEQCSGDPTKYTWQGALQYAHGLIYADARGWRLPNIKELASLVERQCARPSINIEVFDNTAADDYWSSTPSLIELDAAWVVAFDSGSNALKDKQLATYIRLVRIAN</sequence>
<gene>
    <name evidence="3" type="ORF">ACFP85_04870</name>
</gene>
<dbReference type="EMBL" id="JBHSUS010000001">
    <property type="protein sequence ID" value="MFC6439480.1"/>
    <property type="molecule type" value="Genomic_DNA"/>
</dbReference>
<feature type="chain" id="PRO_5045181802" evidence="1">
    <location>
        <begin position="19"/>
        <end position="169"/>
    </location>
</feature>
<name>A0ABW1XJP6_9ALTE</name>
<accession>A0ABW1XJP6</accession>
<dbReference type="Pfam" id="PF07603">
    <property type="entry name" value="Lcl_C"/>
    <property type="match status" value="1"/>
</dbReference>
<evidence type="ECO:0000259" key="2">
    <source>
        <dbReference type="Pfam" id="PF07603"/>
    </source>
</evidence>
<dbReference type="PANTHER" id="PTHR35812:SF1">
    <property type="entry name" value="LIPOPROTEIN"/>
    <property type="match status" value="1"/>
</dbReference>
<protein>
    <submittedName>
        <fullName evidence="3">DUF1566 domain-containing protein</fullName>
    </submittedName>
</protein>